<feature type="domain" description="Acyl-ACP thioesterase N-terminal hotdog" evidence="13">
    <location>
        <begin position="63"/>
        <end position="198"/>
    </location>
</feature>
<feature type="region of interest" description="Disordered" evidence="12">
    <location>
        <begin position="1"/>
        <end position="25"/>
    </location>
</feature>
<evidence type="ECO:0000259" key="13">
    <source>
        <dbReference type="Pfam" id="PF01643"/>
    </source>
</evidence>
<dbReference type="EMBL" id="CP151503">
    <property type="protein sequence ID" value="WZN60436.1"/>
    <property type="molecule type" value="Genomic_DNA"/>
</dbReference>
<evidence type="ECO:0000313" key="15">
    <source>
        <dbReference type="EMBL" id="WZN60436.1"/>
    </source>
</evidence>
<dbReference type="PANTHER" id="PTHR31727">
    <property type="entry name" value="OLEOYL-ACYL CARRIER PROTEIN THIOESTERASE 1, CHLOROPLASTIC"/>
    <property type="match status" value="1"/>
</dbReference>
<keyword evidence="7 11" id="KW-0276">Fatty acid metabolism</keyword>
<evidence type="ECO:0000256" key="5">
    <source>
        <dbReference type="ARBA" id="ARBA00022640"/>
    </source>
</evidence>
<evidence type="ECO:0000259" key="14">
    <source>
        <dbReference type="Pfam" id="PF20791"/>
    </source>
</evidence>
<evidence type="ECO:0000256" key="12">
    <source>
        <dbReference type="SAM" id="MobiDB-lite"/>
    </source>
</evidence>
<feature type="domain" description="Acyl-ACP thioesterase-like C-terminal" evidence="14">
    <location>
        <begin position="225"/>
        <end position="322"/>
    </location>
</feature>
<keyword evidence="10 11" id="KW-0275">Fatty acid biosynthesis</keyword>
<keyword evidence="6 11" id="KW-0378">Hydrolase</keyword>
<evidence type="ECO:0000256" key="10">
    <source>
        <dbReference type="ARBA" id="ARBA00023160"/>
    </source>
</evidence>
<dbReference type="InterPro" id="IPR045023">
    <property type="entry name" value="FATA/B"/>
</dbReference>
<evidence type="ECO:0000256" key="11">
    <source>
        <dbReference type="RuleBase" id="RU363096"/>
    </source>
</evidence>
<dbReference type="SUPFAM" id="SSF54637">
    <property type="entry name" value="Thioesterase/thiol ester dehydrase-isomerase"/>
    <property type="match status" value="2"/>
</dbReference>
<keyword evidence="4 11" id="KW-0150">Chloroplast</keyword>
<evidence type="ECO:0000313" key="16">
    <source>
        <dbReference type="Proteomes" id="UP001472866"/>
    </source>
</evidence>
<dbReference type="Gene3D" id="3.10.129.10">
    <property type="entry name" value="Hotdog Thioesterase"/>
    <property type="match status" value="1"/>
</dbReference>
<dbReference type="Pfam" id="PF01643">
    <property type="entry name" value="Acyl-ACP_TE"/>
    <property type="match status" value="1"/>
</dbReference>
<evidence type="ECO:0000256" key="8">
    <source>
        <dbReference type="ARBA" id="ARBA00022946"/>
    </source>
</evidence>
<dbReference type="GO" id="GO:0009507">
    <property type="term" value="C:chloroplast"/>
    <property type="evidence" value="ECO:0007669"/>
    <property type="project" value="UniProtKB-SubCell"/>
</dbReference>
<keyword evidence="9 11" id="KW-0443">Lipid metabolism</keyword>
<sequence>MRSAGTTIRGGRGWSGPCSHRPSLGPLRASPVDVAAFAKQTRSSRLVPPPPKLRGEYGSNKRSYVEEYDVREAETLAETDMVSPVVVAKIIESLAIGHFQELSGDRSDVPRSAEMKDLDLTFMLSRITFSFADLPSTSDTIEAETCFKPQKVSFKRDFAVRNKTAGGAAVAAATSTYVLVNFKTRKLSIAPKEMVDQYADFSTKDSSILGASLPRKGKLASLSPDDAEVCSSYVVEASDIDLNGHVGASVYIHWILDSAVAQGQRLDKISSLDVEYKQECFLGERIQCLTRSQDAEDGSGREIDHLVQTEEENVLLRARSSFHA</sequence>
<evidence type="ECO:0000256" key="4">
    <source>
        <dbReference type="ARBA" id="ARBA00022528"/>
    </source>
</evidence>
<keyword evidence="8" id="KW-0809">Transit peptide</keyword>
<name>A0AAX4P3R6_9CHLO</name>
<reference evidence="15 16" key="1">
    <citation type="submission" date="2024-03" db="EMBL/GenBank/DDBJ databases">
        <title>Complete genome sequence of the green alga Chloropicon roscoffensis RCC1871.</title>
        <authorList>
            <person name="Lemieux C."/>
            <person name="Pombert J.-F."/>
            <person name="Otis C."/>
            <person name="Turmel M."/>
        </authorList>
    </citation>
    <scope>NUCLEOTIDE SEQUENCE [LARGE SCALE GENOMIC DNA]</scope>
    <source>
        <strain evidence="15 16">RCC1871</strain>
    </source>
</reference>
<feature type="region of interest" description="Disordered" evidence="12">
    <location>
        <begin position="39"/>
        <end position="58"/>
    </location>
</feature>
<dbReference type="InterPro" id="IPR049427">
    <property type="entry name" value="Acyl-ACP_TE_C"/>
</dbReference>
<dbReference type="Proteomes" id="UP001472866">
    <property type="component" value="Chromosome 03"/>
</dbReference>
<comment type="similarity">
    <text evidence="2 11">Belongs to the acyl-ACP thioesterase family.</text>
</comment>
<dbReference type="PANTHER" id="PTHR31727:SF6">
    <property type="entry name" value="OLEOYL-ACYL CARRIER PROTEIN THIOESTERASE 1, CHLOROPLASTIC"/>
    <property type="match status" value="1"/>
</dbReference>
<evidence type="ECO:0000256" key="7">
    <source>
        <dbReference type="ARBA" id="ARBA00022832"/>
    </source>
</evidence>
<dbReference type="Pfam" id="PF20791">
    <property type="entry name" value="Acyl-ACP_TE_C"/>
    <property type="match status" value="1"/>
</dbReference>
<evidence type="ECO:0000256" key="3">
    <source>
        <dbReference type="ARBA" id="ARBA00022516"/>
    </source>
</evidence>
<evidence type="ECO:0000256" key="6">
    <source>
        <dbReference type="ARBA" id="ARBA00022801"/>
    </source>
</evidence>
<keyword evidence="16" id="KW-1185">Reference proteome</keyword>
<keyword evidence="5 11" id="KW-0934">Plastid</keyword>
<dbReference type="InterPro" id="IPR029069">
    <property type="entry name" value="HotDog_dom_sf"/>
</dbReference>
<dbReference type="AlphaFoldDB" id="A0AAX4P3R6"/>
<evidence type="ECO:0000256" key="1">
    <source>
        <dbReference type="ARBA" id="ARBA00004229"/>
    </source>
</evidence>
<proteinExistence type="inferred from homology"/>
<evidence type="ECO:0000256" key="2">
    <source>
        <dbReference type="ARBA" id="ARBA00006500"/>
    </source>
</evidence>
<dbReference type="GO" id="GO:0000036">
    <property type="term" value="F:acyl carrier activity"/>
    <property type="evidence" value="ECO:0007669"/>
    <property type="project" value="TreeGrafter"/>
</dbReference>
<dbReference type="GO" id="GO:0016297">
    <property type="term" value="F:fatty acyl-[ACP] hydrolase activity"/>
    <property type="evidence" value="ECO:0007669"/>
    <property type="project" value="InterPro"/>
</dbReference>
<organism evidence="15 16">
    <name type="scientific">Chloropicon roscoffensis</name>
    <dbReference type="NCBI Taxonomy" id="1461544"/>
    <lineage>
        <taxon>Eukaryota</taxon>
        <taxon>Viridiplantae</taxon>
        <taxon>Chlorophyta</taxon>
        <taxon>Chloropicophyceae</taxon>
        <taxon>Chloropicales</taxon>
        <taxon>Chloropicaceae</taxon>
        <taxon>Chloropicon</taxon>
    </lineage>
</organism>
<evidence type="ECO:0000256" key="9">
    <source>
        <dbReference type="ARBA" id="ARBA00023098"/>
    </source>
</evidence>
<accession>A0AAX4P3R6</accession>
<comment type="subcellular location">
    <subcellularLocation>
        <location evidence="1 11">Plastid</location>
        <location evidence="1 11">Chloroplast</location>
    </subcellularLocation>
</comment>
<dbReference type="EC" id="3.1.2.-" evidence="11"/>
<comment type="function">
    <text evidence="11">Plays an essential role in chain termination during de novo fatty acid synthesis.</text>
</comment>
<keyword evidence="3 11" id="KW-0444">Lipid biosynthesis</keyword>
<gene>
    <name evidence="15" type="ORF">HKI87_03g19650</name>
</gene>
<protein>
    <recommendedName>
        <fullName evidence="11">Acyl-[acyl-carrier-protein] hydrolase</fullName>
        <ecNumber evidence="11">3.1.2.-</ecNumber>
    </recommendedName>
</protein>
<dbReference type="InterPro" id="IPR002864">
    <property type="entry name" value="Acyl-ACP_thioesterase_NHD"/>
</dbReference>